<evidence type="ECO:0000313" key="1">
    <source>
        <dbReference type="EMBL" id="MBV0932722.1"/>
    </source>
</evidence>
<keyword evidence="2" id="KW-1185">Reference proteome</keyword>
<dbReference type="EMBL" id="JAHQZT010000005">
    <property type="protein sequence ID" value="MBV0932722.1"/>
    <property type="molecule type" value="Genomic_DNA"/>
</dbReference>
<proteinExistence type="predicted"/>
<comment type="caution">
    <text evidence="1">The sequence shown here is derived from an EMBL/GenBank/DDBJ whole genome shotgun (WGS) entry which is preliminary data.</text>
</comment>
<name>A0ABS6M8W1_9GAMM</name>
<gene>
    <name evidence="1" type="ORF">KTN04_05160</name>
</gene>
<dbReference type="Proteomes" id="UP000755551">
    <property type="component" value="Unassembled WGS sequence"/>
</dbReference>
<protein>
    <submittedName>
        <fullName evidence="1">Uncharacterized protein</fullName>
    </submittedName>
</protein>
<sequence>MSVLKGSHMSLSRAERHWLPLWGATGKFAMRRACWLNRHMLPVIEQTFEGIAQIRVRLLTEWAQTAVLHLSVGSLH</sequence>
<dbReference type="RefSeq" id="WP_217334150.1">
    <property type="nucleotide sequence ID" value="NZ_JAHQZT010000005.1"/>
</dbReference>
<evidence type="ECO:0000313" key="2">
    <source>
        <dbReference type="Proteomes" id="UP000755551"/>
    </source>
</evidence>
<accession>A0ABS6M8W1</accession>
<reference evidence="1 2" key="1">
    <citation type="submission" date="2021-06" db="EMBL/GenBank/DDBJ databases">
        <title>Bacterium isolated from marine sediment.</title>
        <authorList>
            <person name="Zhu K.-L."/>
            <person name="Du Z.-J."/>
            <person name="Liang Q.-Y."/>
        </authorList>
    </citation>
    <scope>NUCLEOTIDE SEQUENCE [LARGE SCALE GENOMIC DNA]</scope>
    <source>
        <strain evidence="1 2">A346</strain>
    </source>
</reference>
<organism evidence="1 2">
    <name type="scientific">Marinobacterium weihaiense</name>
    <dbReference type="NCBI Taxonomy" id="2851016"/>
    <lineage>
        <taxon>Bacteria</taxon>
        <taxon>Pseudomonadati</taxon>
        <taxon>Pseudomonadota</taxon>
        <taxon>Gammaproteobacteria</taxon>
        <taxon>Oceanospirillales</taxon>
        <taxon>Oceanospirillaceae</taxon>
        <taxon>Marinobacterium</taxon>
    </lineage>
</organism>